<dbReference type="OrthoDB" id="4207436at2759"/>
<dbReference type="PANTHER" id="PTHR10039:SF5">
    <property type="entry name" value="NACHT DOMAIN-CONTAINING PROTEIN"/>
    <property type="match status" value="1"/>
</dbReference>
<dbReference type="InterPro" id="IPR056884">
    <property type="entry name" value="NPHP3-like_N"/>
</dbReference>
<dbReference type="Gene3D" id="1.25.40.20">
    <property type="entry name" value="Ankyrin repeat-containing domain"/>
    <property type="match status" value="1"/>
</dbReference>
<dbReference type="HOGENOM" id="CLU_000288_34_14_1"/>
<organism evidence="4 5">
    <name type="scientific">Arthroderma otae (strain ATCC MYA-4605 / CBS 113480)</name>
    <name type="common">Microsporum canis</name>
    <dbReference type="NCBI Taxonomy" id="554155"/>
    <lineage>
        <taxon>Eukaryota</taxon>
        <taxon>Fungi</taxon>
        <taxon>Dikarya</taxon>
        <taxon>Ascomycota</taxon>
        <taxon>Pezizomycotina</taxon>
        <taxon>Eurotiomycetes</taxon>
        <taxon>Eurotiomycetidae</taxon>
        <taxon>Onygenales</taxon>
        <taxon>Arthrodermataceae</taxon>
        <taxon>Microsporum</taxon>
    </lineage>
</organism>
<sequence length="672" mass="75119">METFEASSGGSSSINQHHGNGIHFTGANIQGDVNIGGKMNKAPESIQNRCLRSLSFTSMGERSMMIDTATDGTCEWLFQHATYKTWVASNCGLLCIKGKPGSGKSTLLKYALDSVEKAYNAPGNNAIILSFFFYGLGDELQKTPRGLFLSLLHQLFREVPGTLPDLLATFERRCEERGKPPKAWQWHVNELQAFFQSSLPKVLKCRPIWLFVDALDECGKGSAIKLVNTFKPWLQKLPPAGFQFRVCFTCRHYPILDFGGGLEICAEEENRRDISIYVQAQLSTIPGPVRDLIARSASGVFMWAQLVVTRVLDLEREGAVGRGKNRVIPKELGDIYKQLVKGMNEKSTSLKLIQWVCFAERPLSLDELRWAMVVDAKLDSPFKSLEESEDAASFPDDHEMIKRRAKTLSCGLVEVVVQLSPEWISPPWFKPIVQLIHQSVKDFFLEKGLLMLDNGTHLVTQSAAITRNELLSEFPLLEYAIDSWHFHTNQSEAHDAPQDDLLDYFGLPLRDFTHNLERLNKIIRPHPILERGSSLLHIVSLYGMIGPLKAILKREANRDTFDINLRGSRGGTPLLWAVMGGDEAAVKLLLETGKVDVNARSLDGWTPSLYAARCGLKAIVKLLVDTGKVDINNIEDELRQGVIEYALLGRPKPTMESIVPLGVVIGDRLKHK</sequence>
<dbReference type="Pfam" id="PF12796">
    <property type="entry name" value="Ank_2"/>
    <property type="match status" value="1"/>
</dbReference>
<proteinExistence type="predicted"/>
<reference evidence="5" key="1">
    <citation type="journal article" date="2012" name="MBio">
        <title>Comparative genome analysis of Trichophyton rubrum and related dermatophytes reveals candidate genes involved in infection.</title>
        <authorList>
            <person name="Martinez D.A."/>
            <person name="Oliver B.G."/>
            <person name="Graeser Y."/>
            <person name="Goldberg J.M."/>
            <person name="Li W."/>
            <person name="Martinez-Rossi N.M."/>
            <person name="Monod M."/>
            <person name="Shelest E."/>
            <person name="Barton R.C."/>
            <person name="Birch E."/>
            <person name="Brakhage A.A."/>
            <person name="Chen Z."/>
            <person name="Gurr S.J."/>
            <person name="Heiman D."/>
            <person name="Heitman J."/>
            <person name="Kosti I."/>
            <person name="Rossi A."/>
            <person name="Saif S."/>
            <person name="Samalova M."/>
            <person name="Saunders C.W."/>
            <person name="Shea T."/>
            <person name="Summerbell R.C."/>
            <person name="Xu J."/>
            <person name="Young S."/>
            <person name="Zeng Q."/>
            <person name="Birren B.W."/>
            <person name="Cuomo C.A."/>
            <person name="White T.C."/>
        </authorList>
    </citation>
    <scope>NUCLEOTIDE SEQUENCE [LARGE SCALE GENOMIC DNA]</scope>
    <source>
        <strain evidence="5">ATCC MYA-4605 / CBS 113480</strain>
    </source>
</reference>
<dbReference type="Proteomes" id="UP000002035">
    <property type="component" value="Unassembled WGS sequence"/>
</dbReference>
<keyword evidence="1" id="KW-0677">Repeat</keyword>
<protein>
    <submittedName>
        <fullName evidence="4">Het-eN</fullName>
    </submittedName>
</protein>
<feature type="domain" description="Nephrocystin 3-like N-terminal" evidence="3">
    <location>
        <begin position="72"/>
        <end position="251"/>
    </location>
</feature>
<gene>
    <name evidence="4" type="ORF">MCYG_04641</name>
</gene>
<dbReference type="AlphaFoldDB" id="C5FNW9"/>
<evidence type="ECO:0000259" key="3">
    <source>
        <dbReference type="Pfam" id="PF24883"/>
    </source>
</evidence>
<evidence type="ECO:0000313" key="5">
    <source>
        <dbReference type="Proteomes" id="UP000002035"/>
    </source>
</evidence>
<dbReference type="InterPro" id="IPR027417">
    <property type="entry name" value="P-loop_NTPase"/>
</dbReference>
<dbReference type="Gene3D" id="3.40.50.300">
    <property type="entry name" value="P-loop containing nucleotide triphosphate hydrolases"/>
    <property type="match status" value="1"/>
</dbReference>
<feature type="repeat" description="ANK" evidence="2">
    <location>
        <begin position="569"/>
        <end position="593"/>
    </location>
</feature>
<dbReference type="Pfam" id="PF24883">
    <property type="entry name" value="NPHP3_N"/>
    <property type="match status" value="1"/>
</dbReference>
<dbReference type="RefSeq" id="XP_002846904.1">
    <property type="nucleotide sequence ID" value="XM_002846858.1"/>
</dbReference>
<dbReference type="EMBL" id="DS995704">
    <property type="protein sequence ID" value="EEQ31822.1"/>
    <property type="molecule type" value="Genomic_DNA"/>
</dbReference>
<dbReference type="PANTHER" id="PTHR10039">
    <property type="entry name" value="AMELOGENIN"/>
    <property type="match status" value="1"/>
</dbReference>
<dbReference type="STRING" id="554155.C5FNW9"/>
<dbReference type="InterPro" id="IPR002110">
    <property type="entry name" value="Ankyrin_rpt"/>
</dbReference>
<dbReference type="PROSITE" id="PS50088">
    <property type="entry name" value="ANK_REPEAT"/>
    <property type="match status" value="1"/>
</dbReference>
<dbReference type="SMART" id="SM00248">
    <property type="entry name" value="ANK"/>
    <property type="match status" value="3"/>
</dbReference>
<accession>C5FNW9</accession>
<evidence type="ECO:0000256" key="2">
    <source>
        <dbReference type="PROSITE-ProRule" id="PRU00023"/>
    </source>
</evidence>
<dbReference type="SUPFAM" id="SSF48403">
    <property type="entry name" value="Ankyrin repeat"/>
    <property type="match status" value="1"/>
</dbReference>
<dbReference type="OMA" id="KELRWAM"/>
<dbReference type="VEuPathDB" id="FungiDB:MCYG_04641"/>
<dbReference type="eggNOG" id="KOG2029">
    <property type="taxonomic scope" value="Eukaryota"/>
</dbReference>
<dbReference type="GeneID" id="9230019"/>
<keyword evidence="2" id="KW-0040">ANK repeat</keyword>
<keyword evidence="5" id="KW-1185">Reference proteome</keyword>
<evidence type="ECO:0000256" key="1">
    <source>
        <dbReference type="ARBA" id="ARBA00022737"/>
    </source>
</evidence>
<dbReference type="InterPro" id="IPR036770">
    <property type="entry name" value="Ankyrin_rpt-contain_sf"/>
</dbReference>
<evidence type="ECO:0000313" key="4">
    <source>
        <dbReference type="EMBL" id="EEQ31822.1"/>
    </source>
</evidence>
<dbReference type="PROSITE" id="PS50297">
    <property type="entry name" value="ANK_REP_REGION"/>
    <property type="match status" value="1"/>
</dbReference>
<dbReference type="SUPFAM" id="SSF52540">
    <property type="entry name" value="P-loop containing nucleoside triphosphate hydrolases"/>
    <property type="match status" value="1"/>
</dbReference>
<name>C5FNW9_ARTOC</name>